<feature type="region of interest" description="Disordered" evidence="1">
    <location>
        <begin position="1"/>
        <end position="20"/>
    </location>
</feature>
<dbReference type="EMBL" id="CAUYUJ010019687">
    <property type="protein sequence ID" value="CAK0892936.1"/>
    <property type="molecule type" value="Genomic_DNA"/>
</dbReference>
<sequence>MTPDGDEYEEALDSSQPGPHRICMLGLDGSPPRLLRDKFYRFTEHPTDEQLVRKAVEHFRAQAHASTPQPPLRGQHGVGGGAAGGRAQRHGRRSGAAGARWRRCGSRRAPF</sequence>
<proteinExistence type="predicted"/>
<keyword evidence="3" id="KW-1185">Reference proteome</keyword>
<feature type="compositionally biased region" description="Basic residues" evidence="1">
    <location>
        <begin position="100"/>
        <end position="111"/>
    </location>
</feature>
<accession>A0ABN9X4C8</accession>
<reference evidence="2" key="1">
    <citation type="submission" date="2023-10" db="EMBL/GenBank/DDBJ databases">
        <authorList>
            <person name="Chen Y."/>
            <person name="Shah S."/>
            <person name="Dougan E. K."/>
            <person name="Thang M."/>
            <person name="Chan C."/>
        </authorList>
    </citation>
    <scope>NUCLEOTIDE SEQUENCE [LARGE SCALE GENOMIC DNA]</scope>
</reference>
<evidence type="ECO:0000256" key="1">
    <source>
        <dbReference type="SAM" id="MobiDB-lite"/>
    </source>
</evidence>
<evidence type="ECO:0000313" key="3">
    <source>
        <dbReference type="Proteomes" id="UP001189429"/>
    </source>
</evidence>
<gene>
    <name evidence="2" type="ORF">PCOR1329_LOCUS72451</name>
</gene>
<feature type="compositionally biased region" description="Acidic residues" evidence="1">
    <location>
        <begin position="1"/>
        <end position="12"/>
    </location>
</feature>
<protein>
    <submittedName>
        <fullName evidence="2">Uncharacterized protein</fullName>
    </submittedName>
</protein>
<name>A0ABN9X4C8_9DINO</name>
<feature type="region of interest" description="Disordered" evidence="1">
    <location>
        <begin position="61"/>
        <end position="111"/>
    </location>
</feature>
<organism evidence="2 3">
    <name type="scientific">Prorocentrum cordatum</name>
    <dbReference type="NCBI Taxonomy" id="2364126"/>
    <lineage>
        <taxon>Eukaryota</taxon>
        <taxon>Sar</taxon>
        <taxon>Alveolata</taxon>
        <taxon>Dinophyceae</taxon>
        <taxon>Prorocentrales</taxon>
        <taxon>Prorocentraceae</taxon>
        <taxon>Prorocentrum</taxon>
    </lineage>
</organism>
<dbReference type="Proteomes" id="UP001189429">
    <property type="component" value="Unassembled WGS sequence"/>
</dbReference>
<comment type="caution">
    <text evidence="2">The sequence shown here is derived from an EMBL/GenBank/DDBJ whole genome shotgun (WGS) entry which is preliminary data.</text>
</comment>
<evidence type="ECO:0000313" key="2">
    <source>
        <dbReference type="EMBL" id="CAK0892936.1"/>
    </source>
</evidence>